<dbReference type="RefSeq" id="WP_123609482.1">
    <property type="nucleotide sequence ID" value="NZ_RJVG01000005.1"/>
</dbReference>
<evidence type="ECO:0000313" key="1">
    <source>
        <dbReference type="EMBL" id="ROR28311.1"/>
    </source>
</evidence>
<comment type="caution">
    <text evidence="1">The sequence shown here is derived from an EMBL/GenBank/DDBJ whole genome shotgun (WGS) entry which is preliminary data.</text>
</comment>
<dbReference type="AlphaFoldDB" id="A0A3N1XQ61"/>
<accession>A0A3N1XQ61</accession>
<evidence type="ECO:0000313" key="2">
    <source>
        <dbReference type="Proteomes" id="UP000273083"/>
    </source>
</evidence>
<sequence>MLAAPSYSSKLGAYNDNSYARAQSDSSVGIDYMFVSCSAYYPSGSFIGSDNNSNPSGTKVLALSATVEAPDLFDFQVGSADSQHVYRTAGYNEVRHFLIWPE</sequence>
<gene>
    <name evidence="1" type="ORF">EDD66_105252</name>
</gene>
<proteinExistence type="predicted"/>
<keyword evidence="2" id="KW-1185">Reference proteome</keyword>
<protein>
    <submittedName>
        <fullName evidence="1">Uncharacterized protein</fullName>
    </submittedName>
</protein>
<dbReference type="EMBL" id="RJVG01000005">
    <property type="protein sequence ID" value="ROR28311.1"/>
    <property type="molecule type" value="Genomic_DNA"/>
</dbReference>
<reference evidence="1 2" key="1">
    <citation type="submission" date="2018-11" db="EMBL/GenBank/DDBJ databases">
        <title>Genomic Encyclopedia of Type Strains, Phase IV (KMG-IV): sequencing the most valuable type-strain genomes for metagenomic binning, comparative biology and taxonomic classification.</title>
        <authorList>
            <person name="Goeker M."/>
        </authorList>
    </citation>
    <scope>NUCLEOTIDE SEQUENCE [LARGE SCALE GENOMIC DNA]</scope>
    <source>
        <strain evidence="1 2">DSM 26537</strain>
    </source>
</reference>
<dbReference type="Proteomes" id="UP000273083">
    <property type="component" value="Unassembled WGS sequence"/>
</dbReference>
<organism evidence="1 2">
    <name type="scientific">Mobilisporobacter senegalensis</name>
    <dbReference type="NCBI Taxonomy" id="1329262"/>
    <lineage>
        <taxon>Bacteria</taxon>
        <taxon>Bacillati</taxon>
        <taxon>Bacillota</taxon>
        <taxon>Clostridia</taxon>
        <taxon>Lachnospirales</taxon>
        <taxon>Lachnospiraceae</taxon>
        <taxon>Mobilisporobacter</taxon>
    </lineage>
</organism>
<name>A0A3N1XQ61_9FIRM</name>